<comment type="caution">
    <text evidence="2">The sequence shown here is derived from an EMBL/GenBank/DDBJ whole genome shotgun (WGS) entry which is preliminary data.</text>
</comment>
<proteinExistence type="predicted"/>
<dbReference type="AlphaFoldDB" id="A0A836KJL7"/>
<reference evidence="2 3" key="1">
    <citation type="submission" date="2021-02" db="EMBL/GenBank/DDBJ databases">
        <title>Leishmania (Mundinia) enrietti genome sequencing and assembly.</title>
        <authorList>
            <person name="Almutairi H."/>
            <person name="Gatherer D."/>
        </authorList>
    </citation>
    <scope>NUCLEOTIDE SEQUENCE [LARGE SCALE GENOMIC DNA]</scope>
    <source>
        <strain evidence="2">CUR178</strain>
    </source>
</reference>
<name>A0A836KJL7_LEIEN</name>
<evidence type="ECO:0000256" key="1">
    <source>
        <dbReference type="SAM" id="MobiDB-lite"/>
    </source>
</evidence>
<protein>
    <submittedName>
        <fullName evidence="2">Uncharacterized protein</fullName>
    </submittedName>
</protein>
<sequence>MHQATTAATASTIDAEGVRSVDEEAQSNSALAETYLYVDEYSPPEIGAFLSNAGVSSKAVAYTPMPPHRISDGAATPPAQVRAWTVAQDGKPMSTTGGGAYWTRRHRCCCRPLRIASLLSAPAPEEPLPVRRQTPPSPPRSAQRESKVWGASAFQPPKPSMPSLPQPSSVSDERIFGIRFFAGWEKIRIVTEKYRPSVTEVVMAQRGLQALLRQSENAVPDV</sequence>
<dbReference type="EMBL" id="JAFHKP010000026">
    <property type="protein sequence ID" value="KAG5476646.1"/>
    <property type="molecule type" value="Genomic_DNA"/>
</dbReference>
<feature type="compositionally biased region" description="Pro residues" evidence="1">
    <location>
        <begin position="156"/>
        <end position="165"/>
    </location>
</feature>
<keyword evidence="3" id="KW-1185">Reference proteome</keyword>
<feature type="region of interest" description="Disordered" evidence="1">
    <location>
        <begin position="124"/>
        <end position="169"/>
    </location>
</feature>
<dbReference type="Proteomes" id="UP000674179">
    <property type="component" value="Chromosome 26"/>
</dbReference>
<dbReference type="KEGG" id="lenr:94171056"/>
<evidence type="ECO:0000313" key="2">
    <source>
        <dbReference type="EMBL" id="KAG5476646.1"/>
    </source>
</evidence>
<dbReference type="GeneID" id="94171056"/>
<dbReference type="OrthoDB" id="10409571at2759"/>
<accession>A0A836KJL7</accession>
<gene>
    <name evidence="2" type="ORF">CUR178_03819</name>
</gene>
<dbReference type="RefSeq" id="XP_067692112.1">
    <property type="nucleotide sequence ID" value="XM_067835546.1"/>
</dbReference>
<organism evidence="2 3">
    <name type="scientific">Leishmania enriettii</name>
    <dbReference type="NCBI Taxonomy" id="5663"/>
    <lineage>
        <taxon>Eukaryota</taxon>
        <taxon>Discoba</taxon>
        <taxon>Euglenozoa</taxon>
        <taxon>Kinetoplastea</taxon>
        <taxon>Metakinetoplastina</taxon>
        <taxon>Trypanosomatida</taxon>
        <taxon>Trypanosomatidae</taxon>
        <taxon>Leishmaniinae</taxon>
        <taxon>Leishmania</taxon>
    </lineage>
</organism>
<evidence type="ECO:0000313" key="3">
    <source>
        <dbReference type="Proteomes" id="UP000674179"/>
    </source>
</evidence>